<keyword evidence="1" id="KW-0349">Heme</keyword>
<dbReference type="Pfam" id="PF01126">
    <property type="entry name" value="Heme_oxygenase"/>
    <property type="match status" value="1"/>
</dbReference>
<keyword evidence="2" id="KW-0479">Metal-binding</keyword>
<dbReference type="Proteomes" id="UP000806528">
    <property type="component" value="Unassembled WGS sequence"/>
</dbReference>
<dbReference type="EMBL" id="JADBGI010000030">
    <property type="protein sequence ID" value="MBE3001914.1"/>
    <property type="molecule type" value="Genomic_DNA"/>
</dbReference>
<keyword evidence="3" id="KW-0408">Iron</keyword>
<evidence type="ECO:0000313" key="5">
    <source>
        <dbReference type="Proteomes" id="UP000806528"/>
    </source>
</evidence>
<dbReference type="CDD" id="cd19165">
    <property type="entry name" value="HemeO"/>
    <property type="match status" value="1"/>
</dbReference>
<dbReference type="InterPro" id="IPR016084">
    <property type="entry name" value="Haem_Oase-like_multi-hlx"/>
</dbReference>
<proteinExistence type="predicted"/>
<name>A0ABR9PDM6_9ACTN</name>
<keyword evidence="5" id="KW-1185">Reference proteome</keyword>
<dbReference type="RefSeq" id="WP_193124502.1">
    <property type="nucleotide sequence ID" value="NZ_JADBGI010000030.1"/>
</dbReference>
<accession>A0ABR9PDM6</accession>
<dbReference type="InterPro" id="IPR016053">
    <property type="entry name" value="Haem_Oase-like"/>
</dbReference>
<sequence>MSATAAAPPTQQTPSLFSERLKSATWDEHEAAEQHGFTQALLDGRLGRDGYTAMVAQHYFAYLALEEVGRALSDHPVAAPFLEPELERVPALERDLAHLLGDGWHRLVSPTAPTRTYVARLQQMADHPEGFVAHHYTRYLGDVSGGQFISKVARQTYGFDDGPGVCFYDFGALGSLPKFRARYKEHLDALDLSEAGERALLRETRLAYQLNTEVLADLGRTHTP</sequence>
<dbReference type="PANTHER" id="PTHR10720:SF0">
    <property type="entry name" value="HEME OXYGENASE"/>
    <property type="match status" value="1"/>
</dbReference>
<protein>
    <submittedName>
        <fullName evidence="4">Biliverdin-producing heme oxygenase</fullName>
    </submittedName>
</protein>
<comment type="caution">
    <text evidence="4">The sequence shown here is derived from an EMBL/GenBank/DDBJ whole genome shotgun (WGS) entry which is preliminary data.</text>
</comment>
<dbReference type="PRINTS" id="PR00088">
    <property type="entry name" value="HAEMOXYGNASE"/>
</dbReference>
<dbReference type="Gene3D" id="1.20.910.10">
    <property type="entry name" value="Heme oxygenase-like"/>
    <property type="match status" value="1"/>
</dbReference>
<dbReference type="PANTHER" id="PTHR10720">
    <property type="entry name" value="HEME OXYGENASE"/>
    <property type="match status" value="1"/>
</dbReference>
<dbReference type="PIRSF" id="PIRSF000343">
    <property type="entry name" value="Haem_Oase"/>
    <property type="match status" value="1"/>
</dbReference>
<dbReference type="SUPFAM" id="SSF48613">
    <property type="entry name" value="Heme oxygenase-like"/>
    <property type="match status" value="1"/>
</dbReference>
<evidence type="ECO:0000256" key="3">
    <source>
        <dbReference type="ARBA" id="ARBA00023004"/>
    </source>
</evidence>
<evidence type="ECO:0000256" key="2">
    <source>
        <dbReference type="ARBA" id="ARBA00022723"/>
    </source>
</evidence>
<evidence type="ECO:0000256" key="1">
    <source>
        <dbReference type="ARBA" id="ARBA00022617"/>
    </source>
</evidence>
<gene>
    <name evidence="4" type="ORF">IDM40_24930</name>
</gene>
<evidence type="ECO:0000313" key="4">
    <source>
        <dbReference type="EMBL" id="MBE3001914.1"/>
    </source>
</evidence>
<dbReference type="InterPro" id="IPR002051">
    <property type="entry name" value="Haem_Oase"/>
</dbReference>
<reference evidence="4 5" key="1">
    <citation type="submission" date="2020-09" db="EMBL/GenBank/DDBJ databases">
        <title>Diversity and distribution of actinomycetes associated with coral in the coast of Hainan.</title>
        <authorList>
            <person name="Li F."/>
        </authorList>
    </citation>
    <scope>NUCLEOTIDE SEQUENCE [LARGE SCALE GENOMIC DNA]</scope>
    <source>
        <strain evidence="4 5">HNM0947</strain>
    </source>
</reference>
<organism evidence="4 5">
    <name type="scientific">Nocardiopsis coralli</name>
    <dbReference type="NCBI Taxonomy" id="2772213"/>
    <lineage>
        <taxon>Bacteria</taxon>
        <taxon>Bacillati</taxon>
        <taxon>Actinomycetota</taxon>
        <taxon>Actinomycetes</taxon>
        <taxon>Streptosporangiales</taxon>
        <taxon>Nocardiopsidaceae</taxon>
        <taxon>Nocardiopsis</taxon>
    </lineage>
</organism>